<dbReference type="InterPro" id="IPR013103">
    <property type="entry name" value="RVT_2"/>
</dbReference>
<accession>A0A6L2KUB0</accession>
<feature type="region of interest" description="Disordered" evidence="2">
    <location>
        <begin position="555"/>
        <end position="590"/>
    </location>
</feature>
<evidence type="ECO:0000259" key="4">
    <source>
        <dbReference type="Pfam" id="PF13966"/>
    </source>
</evidence>
<feature type="compositionally biased region" description="Basic and acidic residues" evidence="2">
    <location>
        <begin position="142"/>
        <end position="162"/>
    </location>
</feature>
<keyword evidence="1" id="KW-0175">Coiled coil</keyword>
<feature type="region of interest" description="Disordered" evidence="2">
    <location>
        <begin position="139"/>
        <end position="162"/>
    </location>
</feature>
<dbReference type="SUPFAM" id="SSF56672">
    <property type="entry name" value="DNA/RNA polymerases"/>
    <property type="match status" value="1"/>
</dbReference>
<proteinExistence type="predicted"/>
<feature type="region of interest" description="Disordered" evidence="2">
    <location>
        <begin position="1482"/>
        <end position="1512"/>
    </location>
</feature>
<feature type="domain" description="Retroviral polymerase SH3-like" evidence="5">
    <location>
        <begin position="17"/>
        <end position="62"/>
    </location>
</feature>
<evidence type="ECO:0000259" key="3">
    <source>
        <dbReference type="Pfam" id="PF07727"/>
    </source>
</evidence>
<feature type="domain" description="Reverse transcriptase Ty1/copia-type" evidence="3">
    <location>
        <begin position="281"/>
        <end position="433"/>
    </location>
</feature>
<comment type="caution">
    <text evidence="6">The sequence shown here is derived from an EMBL/GenBank/DDBJ whole genome shotgun (WGS) entry which is preliminary data.</text>
</comment>
<dbReference type="Pfam" id="PF25597">
    <property type="entry name" value="SH3_retrovirus"/>
    <property type="match status" value="1"/>
</dbReference>
<dbReference type="Pfam" id="PF13966">
    <property type="entry name" value="zf-RVT"/>
    <property type="match status" value="1"/>
</dbReference>
<dbReference type="CDD" id="cd09272">
    <property type="entry name" value="RNase_HI_RT_Ty1"/>
    <property type="match status" value="1"/>
</dbReference>
<evidence type="ECO:0000256" key="2">
    <source>
        <dbReference type="SAM" id="MobiDB-lite"/>
    </source>
</evidence>
<dbReference type="InterPro" id="IPR043502">
    <property type="entry name" value="DNA/RNA_pol_sf"/>
</dbReference>
<name>A0A6L2KUB0_TANCI</name>
<evidence type="ECO:0000256" key="1">
    <source>
        <dbReference type="SAM" id="Coils"/>
    </source>
</evidence>
<gene>
    <name evidence="6" type="ORF">Tci_025159</name>
</gene>
<dbReference type="EMBL" id="BKCJ010003133">
    <property type="protein sequence ID" value="GEU53181.1"/>
    <property type="molecule type" value="Genomic_DNA"/>
</dbReference>
<sequence>MRPFRCPVTILNTLNPLEKFDEKAEEEFLVGYSVNNKAFRVFNTQTKKFEENLHVNFLENNPNVARQGPNWLFDIDSLENSIIYQRVTAWNQAKKNAGYQEVNGDTGLKKNVDVGHNEHEKVSTQQYIGIPLWSSISSSYKSSDDKDGDNIVDDDAGKEKVQEPFLQEKVTRSSSTNNITTVSTPVNTASASRTFIPPHDPLMPELEDTAKIQTTGIFCNVYDEDDLETNNHYYADDSVGAEADLNNMEPFTVVSPIPTTRVHSNYPKDQIIGDPMSSVQTKVDLPYGKKDIGTKWVYRNKKDERGIIVRNKARLVAQGHKQEECIDYDEVFAPVARVEAIGLFFNFASYMKFHVYQMDVKSAFLYGTIKEEVYVSQPLGFVDLEFPKKVYKVEKALYGLHQAPRAWYETLSTYLLDNRFHRGQIDKTLFIKRLKDKIHVDNKSAIYAIKNPVYHSKTKNIEIRHHFIRDSYEKRLIEMVKIHTDNNVVDLLTKAFDVSRFNFLVVGDEAVHKELGDRMERATTTTSSLELGDMTRHIDIFDTPSLTKKLFANIKRKKHKPKKKHTKEPEVPPTKYQAKHNVPLPSPSYDPLPSGEDRLKLKELIDLCTNLSNKVLDLESAMIDINSTYKAKIEKLENMLERLEKENMERKIADIDAGVEINLEKVQAEAYNLDLDHQEKVLSMLDVNDEEPVGVEEVLKVVTTAKLITEVVTTVGVDVNAASVQDTPITPAETTKVIVKVPKPRKRRDKEVTRQLEAELNADNNWNAVIEQVKRSERLTDANMAGYKMNYFKGISYDEIKPLFEKHYNYNQDFLNEVNEGIKVLEKKVRQEKEVKVESSKREDDDDDVYVDATPLASKVSIVDYKIHTERNKPYFKIIRADGNHRLFMSFSTIMKNFDREDLESRWKIFRERFEMTETKNYTDDYLLNTLKIMFEKPNVEGNVWKDQKGKYGLAKVKSWKLEVDYESEMSLELLRLIRRQLNEAKRIVTTDRYLKSIDIEIDENDSDTWKDILNLRSKIRVSVWKKIGDGKNTNIWFDKWCNESPLCEIIPFRYKYEARLAENSSVADMIELIPSFDSILRASASLGNDLDYCCSNGSLVDKIICDLNKAPDSPHLHTFSSNQRHCFHCKDVLGDDEFYQRCTCTRCGSGLSKGLCLICENSLNDSLIPILPNPKPFNNQTIKELPPTVPSFDSKSNLVHDYPNVFNPPPQLPFISCEFCGNDARYGYYCTPQVLFVHPEPCYNQDVISRQSFMIFNNKIFVVKIAGLLMKLTNEEEKQIKEDQVANARYWKIPACYDDYDDDYAFTITPNKPDYSLKIIPMKIDQHHHNAESDLMESMRTHDSSLIILSKIDSLLDEFADELALLKSIPRELIKLIVIFRKTFVLSRNCFEDSDSLMEEINLSVTSDYPMPSSIEDDDYDSERDILISEDLPSNDTLSLPKKESFHFDIPSFSRPPAKPPDGNTGILNVKMMGDIFDQKVKEKQEKNKIGTKPDKNRKRGRARQCQSSVTVKKAEKEKKIQIQGTKNGNPKRLIPSFDSILRASASLGNDLVSDCVIWKDNNGEDGKFSIRKARENFKEVKDDVNWYKVLWFSQCNPRYAFILWLVMHIRLATQDRIMVWNKNN</sequence>
<dbReference type="InterPro" id="IPR026960">
    <property type="entry name" value="RVT-Znf"/>
</dbReference>
<organism evidence="6">
    <name type="scientific">Tanacetum cinerariifolium</name>
    <name type="common">Dalmatian daisy</name>
    <name type="synonym">Chrysanthemum cinerariifolium</name>
    <dbReference type="NCBI Taxonomy" id="118510"/>
    <lineage>
        <taxon>Eukaryota</taxon>
        <taxon>Viridiplantae</taxon>
        <taxon>Streptophyta</taxon>
        <taxon>Embryophyta</taxon>
        <taxon>Tracheophyta</taxon>
        <taxon>Spermatophyta</taxon>
        <taxon>Magnoliopsida</taxon>
        <taxon>eudicotyledons</taxon>
        <taxon>Gunneridae</taxon>
        <taxon>Pentapetalae</taxon>
        <taxon>asterids</taxon>
        <taxon>campanulids</taxon>
        <taxon>Asterales</taxon>
        <taxon>Asteraceae</taxon>
        <taxon>Asteroideae</taxon>
        <taxon>Anthemideae</taxon>
        <taxon>Anthemidinae</taxon>
        <taxon>Tanacetum</taxon>
    </lineage>
</organism>
<feature type="compositionally biased region" description="Basic residues" evidence="2">
    <location>
        <begin position="555"/>
        <end position="566"/>
    </location>
</feature>
<dbReference type="InterPro" id="IPR057670">
    <property type="entry name" value="SH3_retrovirus"/>
</dbReference>
<evidence type="ECO:0000313" key="6">
    <source>
        <dbReference type="EMBL" id="GEU53181.1"/>
    </source>
</evidence>
<protein>
    <submittedName>
        <fullName evidence="6">Copia protein</fullName>
    </submittedName>
</protein>
<feature type="compositionally biased region" description="Basic and acidic residues" evidence="2">
    <location>
        <begin position="1482"/>
        <end position="1496"/>
    </location>
</feature>
<feature type="domain" description="Reverse transcriptase zinc-binding" evidence="4">
    <location>
        <begin position="1570"/>
        <end position="1623"/>
    </location>
</feature>
<dbReference type="Pfam" id="PF07727">
    <property type="entry name" value="RVT_2"/>
    <property type="match status" value="1"/>
</dbReference>
<reference evidence="6" key="1">
    <citation type="journal article" date="2019" name="Sci. Rep.">
        <title>Draft genome of Tanacetum cinerariifolium, the natural source of mosquito coil.</title>
        <authorList>
            <person name="Yamashiro T."/>
            <person name="Shiraishi A."/>
            <person name="Satake H."/>
            <person name="Nakayama K."/>
        </authorList>
    </citation>
    <scope>NUCLEOTIDE SEQUENCE</scope>
</reference>
<feature type="coiled-coil region" evidence="1">
    <location>
        <begin position="601"/>
        <end position="653"/>
    </location>
</feature>
<evidence type="ECO:0000259" key="5">
    <source>
        <dbReference type="Pfam" id="PF25597"/>
    </source>
</evidence>